<keyword evidence="3" id="KW-1185">Reference proteome</keyword>
<gene>
    <name evidence="2" type="ORF">DMA12_09105</name>
</gene>
<dbReference type="EMBL" id="QHHU01000010">
    <property type="protein sequence ID" value="RSM47373.1"/>
    <property type="molecule type" value="Genomic_DNA"/>
</dbReference>
<proteinExistence type="predicted"/>
<sequence>MSVIEVGQQVVTMVNVFTVAPENQRRLVELIVEATETVMRDVDGFISANIHSSLDGTRVVNYAQWRSVEHFEAMHRNPLVHPHFTDIRAIASPEMHLYRVDYVEEVAAVR</sequence>
<dbReference type="Pfam" id="PF03992">
    <property type="entry name" value="ABM"/>
    <property type="match status" value="1"/>
</dbReference>
<feature type="domain" description="ABM" evidence="1">
    <location>
        <begin position="11"/>
        <end position="100"/>
    </location>
</feature>
<dbReference type="Proteomes" id="UP000286716">
    <property type="component" value="Unassembled WGS sequence"/>
</dbReference>
<dbReference type="InterPro" id="IPR007138">
    <property type="entry name" value="ABM_dom"/>
</dbReference>
<dbReference type="PROSITE" id="PS51725">
    <property type="entry name" value="ABM"/>
    <property type="match status" value="1"/>
</dbReference>
<name>A0A428WWA5_AMYBA</name>
<dbReference type="AlphaFoldDB" id="A0A428WWA5"/>
<accession>A0A428WWA5</accession>
<dbReference type="GO" id="GO:0004497">
    <property type="term" value="F:monooxygenase activity"/>
    <property type="evidence" value="ECO:0007669"/>
    <property type="project" value="UniProtKB-KW"/>
</dbReference>
<comment type="caution">
    <text evidence="2">The sequence shown here is derived from an EMBL/GenBank/DDBJ whole genome shotgun (WGS) entry which is preliminary data.</text>
</comment>
<keyword evidence="2" id="KW-0560">Oxidoreductase</keyword>
<dbReference type="OrthoDB" id="1494517at2"/>
<dbReference type="SUPFAM" id="SSF54909">
    <property type="entry name" value="Dimeric alpha+beta barrel"/>
    <property type="match status" value="1"/>
</dbReference>
<evidence type="ECO:0000259" key="1">
    <source>
        <dbReference type="PROSITE" id="PS51725"/>
    </source>
</evidence>
<dbReference type="RefSeq" id="WP_020639071.1">
    <property type="nucleotide sequence ID" value="NZ_QHHU01000010.1"/>
</dbReference>
<evidence type="ECO:0000313" key="2">
    <source>
        <dbReference type="EMBL" id="RSM47373.1"/>
    </source>
</evidence>
<dbReference type="Gene3D" id="3.30.70.100">
    <property type="match status" value="1"/>
</dbReference>
<protein>
    <submittedName>
        <fullName evidence="2">Antibiotic biosynthesis monooxygenase</fullName>
    </submittedName>
</protein>
<organism evidence="2 3">
    <name type="scientific">Amycolatopsis balhimycina DSM 5908</name>
    <dbReference type="NCBI Taxonomy" id="1081091"/>
    <lineage>
        <taxon>Bacteria</taxon>
        <taxon>Bacillati</taxon>
        <taxon>Actinomycetota</taxon>
        <taxon>Actinomycetes</taxon>
        <taxon>Pseudonocardiales</taxon>
        <taxon>Pseudonocardiaceae</taxon>
        <taxon>Amycolatopsis</taxon>
    </lineage>
</organism>
<dbReference type="InterPro" id="IPR011008">
    <property type="entry name" value="Dimeric_a/b-barrel"/>
</dbReference>
<reference evidence="2 3" key="1">
    <citation type="submission" date="2018-05" db="EMBL/GenBank/DDBJ databases">
        <title>Evolution of GPA BGCs.</title>
        <authorList>
            <person name="Waglechner N."/>
            <person name="Wright G.D."/>
        </authorList>
    </citation>
    <scope>NUCLEOTIDE SEQUENCE [LARGE SCALE GENOMIC DNA]</scope>
    <source>
        <strain evidence="2 3">DSM 5908</strain>
    </source>
</reference>
<evidence type="ECO:0000313" key="3">
    <source>
        <dbReference type="Proteomes" id="UP000286716"/>
    </source>
</evidence>
<keyword evidence="2" id="KW-0503">Monooxygenase</keyword>